<name>A0A2S9QLA6_9MICO</name>
<evidence type="ECO:0000256" key="5">
    <source>
        <dbReference type="ARBA" id="ARBA00022692"/>
    </source>
</evidence>
<feature type="compositionally biased region" description="Low complexity" evidence="8">
    <location>
        <begin position="1"/>
        <end position="23"/>
    </location>
</feature>
<feature type="transmembrane region" description="Helical" evidence="9">
    <location>
        <begin position="317"/>
        <end position="338"/>
    </location>
</feature>
<evidence type="ECO:0000256" key="2">
    <source>
        <dbReference type="ARBA" id="ARBA00007935"/>
    </source>
</evidence>
<dbReference type="InterPro" id="IPR000522">
    <property type="entry name" value="ABC_transptr_permease_BtuC"/>
</dbReference>
<dbReference type="SUPFAM" id="SSF81345">
    <property type="entry name" value="ABC transporter involved in vitamin B12 uptake, BtuC"/>
    <property type="match status" value="1"/>
</dbReference>
<evidence type="ECO:0000256" key="3">
    <source>
        <dbReference type="ARBA" id="ARBA00022448"/>
    </source>
</evidence>
<feature type="transmembrane region" description="Helical" evidence="9">
    <location>
        <begin position="102"/>
        <end position="123"/>
    </location>
</feature>
<proteinExistence type="inferred from homology"/>
<dbReference type="GO" id="GO:0022857">
    <property type="term" value="F:transmembrane transporter activity"/>
    <property type="evidence" value="ECO:0007669"/>
    <property type="project" value="InterPro"/>
</dbReference>
<evidence type="ECO:0000256" key="4">
    <source>
        <dbReference type="ARBA" id="ARBA00022475"/>
    </source>
</evidence>
<feature type="transmembrane region" description="Helical" evidence="9">
    <location>
        <begin position="50"/>
        <end position="71"/>
    </location>
</feature>
<sequence>MGAGSGPAADPGSVPGSGTSGSRSGSGPGSGSRPVASRGRSVIGRIRPRSVVSGLALLLAVLVLGVVALGLGDYPLTPAEVLRALLGGGDPLDRTVVVEWRLARVLAAVLLGGLLAVSGAVFQTVTRNPLASPDILGLSNGAFTGMLLTTVLFSASWPLLSAGAVAGGLLTAAAIWALAARGGVQGFRLIVVGIGVAAILASANTWMLLEVELDTAMFASAWGAGSLNGVTAAPLAGALACAAPLLLLLAALGPRLRQLELGDDVAAASGARPAATRSLALLLAVVLASIATAVIGPVAFIALAAPQIARRIARAPSLSLTLSALLGALLLLASDVIAQHLLPVTLPVGVVTVSVGGVYLVVTLIQEIRRRA</sequence>
<dbReference type="Gene3D" id="1.10.3470.10">
    <property type="entry name" value="ABC transporter involved in vitamin B12 uptake, BtuC"/>
    <property type="match status" value="1"/>
</dbReference>
<accession>A0A2S9QLA6</accession>
<keyword evidence="6 9" id="KW-1133">Transmembrane helix</keyword>
<dbReference type="PANTHER" id="PTHR30472">
    <property type="entry name" value="FERRIC ENTEROBACTIN TRANSPORT SYSTEM PERMEASE PROTEIN"/>
    <property type="match status" value="1"/>
</dbReference>
<comment type="subcellular location">
    <subcellularLocation>
        <location evidence="1">Cell membrane</location>
        <topology evidence="1">Multi-pass membrane protein</topology>
    </subcellularLocation>
</comment>
<reference evidence="10 11" key="1">
    <citation type="journal article" date="2017" name="New Microbes New Infect">
        <title>Genome sequence of 'Leucobacter massiliensis' sp. nov. isolated from human pharynx after travel to the 2014 Hajj.</title>
        <authorList>
            <person name="Leangapichart T."/>
            <person name="Gautret P."/>
            <person name="Nguyen T.T."/>
            <person name="Armstrong N."/>
            <person name="Rolain J.M."/>
        </authorList>
    </citation>
    <scope>NUCLEOTIDE SEQUENCE [LARGE SCALE GENOMIC DNA]</scope>
    <source>
        <strain evidence="10 11">122RC15</strain>
    </source>
</reference>
<protein>
    <submittedName>
        <fullName evidence="10">Iron ABC transporter permease</fullName>
    </submittedName>
</protein>
<dbReference type="InterPro" id="IPR037294">
    <property type="entry name" value="ABC_BtuC-like"/>
</dbReference>
<dbReference type="EMBL" id="MWZD01000020">
    <property type="protein sequence ID" value="PRI10369.1"/>
    <property type="molecule type" value="Genomic_DNA"/>
</dbReference>
<evidence type="ECO:0000313" key="11">
    <source>
        <dbReference type="Proteomes" id="UP000238650"/>
    </source>
</evidence>
<evidence type="ECO:0000256" key="9">
    <source>
        <dbReference type="SAM" id="Phobius"/>
    </source>
</evidence>
<feature type="region of interest" description="Disordered" evidence="8">
    <location>
        <begin position="1"/>
        <end position="39"/>
    </location>
</feature>
<evidence type="ECO:0000256" key="1">
    <source>
        <dbReference type="ARBA" id="ARBA00004651"/>
    </source>
</evidence>
<organism evidence="10 11">
    <name type="scientific">Leucobacter massiliensis</name>
    <dbReference type="NCBI Taxonomy" id="1686285"/>
    <lineage>
        <taxon>Bacteria</taxon>
        <taxon>Bacillati</taxon>
        <taxon>Actinomycetota</taxon>
        <taxon>Actinomycetes</taxon>
        <taxon>Micrococcales</taxon>
        <taxon>Microbacteriaceae</taxon>
        <taxon>Leucobacter</taxon>
    </lineage>
</organism>
<evidence type="ECO:0000313" key="10">
    <source>
        <dbReference type="EMBL" id="PRI10369.1"/>
    </source>
</evidence>
<dbReference type="Proteomes" id="UP000238650">
    <property type="component" value="Unassembled WGS sequence"/>
</dbReference>
<keyword evidence="5 9" id="KW-0812">Transmembrane</keyword>
<dbReference type="GO" id="GO:0033214">
    <property type="term" value="P:siderophore-iron import into cell"/>
    <property type="evidence" value="ECO:0007669"/>
    <property type="project" value="TreeGrafter"/>
</dbReference>
<dbReference type="PANTHER" id="PTHR30472:SF24">
    <property type="entry name" value="FERRIC ENTEROBACTIN TRANSPORT SYSTEM PERMEASE PROTEIN FEPG"/>
    <property type="match status" value="1"/>
</dbReference>
<comment type="caution">
    <text evidence="10">The sequence shown here is derived from an EMBL/GenBank/DDBJ whole genome shotgun (WGS) entry which is preliminary data.</text>
</comment>
<dbReference type="GO" id="GO:0005886">
    <property type="term" value="C:plasma membrane"/>
    <property type="evidence" value="ECO:0007669"/>
    <property type="project" value="UniProtKB-SubCell"/>
</dbReference>
<feature type="transmembrane region" description="Helical" evidence="9">
    <location>
        <begin position="279"/>
        <end position="305"/>
    </location>
</feature>
<feature type="transmembrane region" description="Helical" evidence="9">
    <location>
        <begin position="135"/>
        <end position="153"/>
    </location>
</feature>
<feature type="transmembrane region" description="Helical" evidence="9">
    <location>
        <begin position="344"/>
        <end position="365"/>
    </location>
</feature>
<dbReference type="OrthoDB" id="4455417at2"/>
<evidence type="ECO:0000256" key="6">
    <source>
        <dbReference type="ARBA" id="ARBA00022989"/>
    </source>
</evidence>
<feature type="transmembrane region" description="Helical" evidence="9">
    <location>
        <begin position="159"/>
        <end position="179"/>
    </location>
</feature>
<gene>
    <name evidence="10" type="ORF">B4915_11985</name>
</gene>
<evidence type="ECO:0000256" key="8">
    <source>
        <dbReference type="SAM" id="MobiDB-lite"/>
    </source>
</evidence>
<dbReference type="AlphaFoldDB" id="A0A2S9QLA6"/>
<keyword evidence="11" id="KW-1185">Reference proteome</keyword>
<dbReference type="Pfam" id="PF01032">
    <property type="entry name" value="FecCD"/>
    <property type="match status" value="1"/>
</dbReference>
<evidence type="ECO:0000256" key="7">
    <source>
        <dbReference type="ARBA" id="ARBA00023136"/>
    </source>
</evidence>
<keyword evidence="3" id="KW-0813">Transport</keyword>
<keyword evidence="7 9" id="KW-0472">Membrane</keyword>
<keyword evidence="4" id="KW-1003">Cell membrane</keyword>
<comment type="similarity">
    <text evidence="2">Belongs to the binding-protein-dependent transport system permease family. FecCD subfamily.</text>
</comment>
<feature type="transmembrane region" description="Helical" evidence="9">
    <location>
        <begin position="186"/>
        <end position="209"/>
    </location>
</feature>